<dbReference type="SMART" id="SM00822">
    <property type="entry name" value="PKS_KR"/>
    <property type="match status" value="1"/>
</dbReference>
<evidence type="ECO:0000259" key="7">
    <source>
        <dbReference type="PROSITE" id="PS52004"/>
    </source>
</evidence>
<dbReference type="PROSITE" id="PS00606">
    <property type="entry name" value="KS3_1"/>
    <property type="match status" value="2"/>
</dbReference>
<dbReference type="PROSITE" id="PS50075">
    <property type="entry name" value="CARRIER"/>
    <property type="match status" value="1"/>
</dbReference>
<dbReference type="PANTHER" id="PTHR43775">
    <property type="entry name" value="FATTY ACID SYNTHASE"/>
    <property type="match status" value="1"/>
</dbReference>
<dbReference type="SMART" id="SM00825">
    <property type="entry name" value="PKS_KS"/>
    <property type="match status" value="1"/>
</dbReference>
<keyword evidence="2" id="KW-0597">Phosphoprotein</keyword>
<organism evidence="9 10">
    <name type="scientific">Acetivibrio thermocellus AD2</name>
    <dbReference type="NCBI Taxonomy" id="1138384"/>
    <lineage>
        <taxon>Bacteria</taxon>
        <taxon>Bacillati</taxon>
        <taxon>Bacillota</taxon>
        <taxon>Clostridia</taxon>
        <taxon>Eubacteriales</taxon>
        <taxon>Oscillospiraceae</taxon>
        <taxon>Acetivibrio</taxon>
    </lineage>
</organism>
<dbReference type="Pfam" id="PF00109">
    <property type="entry name" value="ketoacyl-synt"/>
    <property type="match status" value="2"/>
</dbReference>
<dbReference type="Pfam" id="PF08659">
    <property type="entry name" value="KR"/>
    <property type="match status" value="1"/>
</dbReference>
<dbReference type="Gene3D" id="3.30.70.250">
    <property type="entry name" value="Malonyl-CoA ACP transacylase, ACP-binding"/>
    <property type="match status" value="1"/>
</dbReference>
<evidence type="ECO:0000256" key="3">
    <source>
        <dbReference type="ARBA" id="ARBA00022679"/>
    </source>
</evidence>
<dbReference type="InterPro" id="IPR020841">
    <property type="entry name" value="PKS_Beta-ketoAc_synthase_dom"/>
</dbReference>
<dbReference type="SUPFAM" id="SSF55048">
    <property type="entry name" value="Probable ACP-binding domain of malonyl-CoA ACP transacylase"/>
    <property type="match status" value="1"/>
</dbReference>
<dbReference type="InterPro" id="IPR014043">
    <property type="entry name" value="Acyl_transferase_dom"/>
</dbReference>
<dbReference type="InterPro" id="IPR013968">
    <property type="entry name" value="PKS_KR"/>
</dbReference>
<feature type="region of interest" description="C-terminal hotdog fold" evidence="4">
    <location>
        <begin position="2603"/>
        <end position="2754"/>
    </location>
</feature>
<dbReference type="InterPro" id="IPR018201">
    <property type="entry name" value="Ketoacyl_synth_AS"/>
</dbReference>
<keyword evidence="3 9" id="KW-0808">Transferase</keyword>
<dbReference type="InterPro" id="IPR014030">
    <property type="entry name" value="Ketoacyl_synth_N"/>
</dbReference>
<feature type="domain" description="Ketosynthase family 3 (KS3)" evidence="7">
    <location>
        <begin position="984"/>
        <end position="1496"/>
    </location>
</feature>
<dbReference type="RefSeq" id="WP_003512162.1">
    <property type="nucleotide sequence ID" value="NZ_CP013828.1"/>
</dbReference>
<dbReference type="Gene3D" id="3.10.129.110">
    <property type="entry name" value="Polyketide synthase dehydratase"/>
    <property type="match status" value="1"/>
</dbReference>
<dbReference type="InterPro" id="IPR036736">
    <property type="entry name" value="ACP-like_sf"/>
</dbReference>
<evidence type="ECO:0000259" key="6">
    <source>
        <dbReference type="PROSITE" id="PS50075"/>
    </source>
</evidence>
<gene>
    <name evidence="9" type="ORF">M972_112196</name>
</gene>
<dbReference type="InterPro" id="IPR014031">
    <property type="entry name" value="Ketoacyl_synth_C"/>
</dbReference>
<evidence type="ECO:0000313" key="9">
    <source>
        <dbReference type="EMBL" id="PFH03388.1"/>
    </source>
</evidence>
<feature type="region of interest" description="Disordered" evidence="5">
    <location>
        <begin position="1803"/>
        <end position="1825"/>
    </location>
</feature>
<dbReference type="Gene3D" id="3.40.366.10">
    <property type="entry name" value="Malonyl-Coenzyme A Acyl Carrier Protein, domain 2"/>
    <property type="match status" value="1"/>
</dbReference>
<dbReference type="InterPro" id="IPR016039">
    <property type="entry name" value="Thiolase-like"/>
</dbReference>
<dbReference type="Proteomes" id="UP000223596">
    <property type="component" value="Unassembled WGS sequence"/>
</dbReference>
<feature type="domain" description="Carrier" evidence="6">
    <location>
        <begin position="1586"/>
        <end position="1665"/>
    </location>
</feature>
<dbReference type="Pfam" id="PF02801">
    <property type="entry name" value="Ketoacyl-synt_C"/>
    <property type="match status" value="1"/>
</dbReference>
<dbReference type="PROSITE" id="PS52004">
    <property type="entry name" value="KS3_2"/>
    <property type="match status" value="2"/>
</dbReference>
<dbReference type="InterPro" id="IPR016036">
    <property type="entry name" value="Malonyl_transacylase_ACP-bd"/>
</dbReference>
<evidence type="ECO:0000256" key="2">
    <source>
        <dbReference type="ARBA" id="ARBA00022553"/>
    </source>
</evidence>
<evidence type="ECO:0000259" key="8">
    <source>
        <dbReference type="PROSITE" id="PS52019"/>
    </source>
</evidence>
<dbReference type="Pfam" id="PF00698">
    <property type="entry name" value="Acyl_transf_1"/>
    <property type="match status" value="1"/>
</dbReference>
<dbReference type="InterPro" id="IPR009081">
    <property type="entry name" value="PP-bd_ACP"/>
</dbReference>
<dbReference type="GO" id="GO:0006633">
    <property type="term" value="P:fatty acid biosynthetic process"/>
    <property type="evidence" value="ECO:0007669"/>
    <property type="project" value="InterPro"/>
</dbReference>
<accession>A0AB36THS7</accession>
<dbReference type="InterPro" id="IPR042104">
    <property type="entry name" value="PKS_dehydratase_sf"/>
</dbReference>
<dbReference type="InterPro" id="IPR016035">
    <property type="entry name" value="Acyl_Trfase/lysoPLipase"/>
</dbReference>
<feature type="domain" description="Ketosynthase family 3 (KS3)" evidence="7">
    <location>
        <begin position="8"/>
        <end position="476"/>
    </location>
</feature>
<dbReference type="SMART" id="SM00827">
    <property type="entry name" value="PKS_AT"/>
    <property type="match status" value="1"/>
</dbReference>
<feature type="active site" description="Proton acceptor; for dehydratase activity" evidence="4">
    <location>
        <position position="2492"/>
    </location>
</feature>
<evidence type="ECO:0000256" key="1">
    <source>
        <dbReference type="ARBA" id="ARBA00022450"/>
    </source>
</evidence>
<dbReference type="GO" id="GO:0004315">
    <property type="term" value="F:3-oxoacyl-[acyl-carrier-protein] synthase activity"/>
    <property type="evidence" value="ECO:0007669"/>
    <property type="project" value="InterPro"/>
</dbReference>
<comment type="caution">
    <text evidence="9">The sequence shown here is derived from an EMBL/GenBank/DDBJ whole genome shotgun (WGS) entry which is preliminary data.</text>
</comment>
<evidence type="ECO:0000256" key="4">
    <source>
        <dbReference type="PROSITE-ProRule" id="PRU01363"/>
    </source>
</evidence>
<feature type="region of interest" description="N-terminal hotdog fold" evidence="4">
    <location>
        <begin position="2461"/>
        <end position="2589"/>
    </location>
</feature>
<dbReference type="PROSITE" id="PS52019">
    <property type="entry name" value="PKS_MFAS_DH"/>
    <property type="match status" value="1"/>
</dbReference>
<keyword evidence="1" id="KW-0596">Phosphopantetheine</keyword>
<feature type="active site" description="Proton donor; for dehydratase activity" evidence="4">
    <location>
        <position position="2675"/>
    </location>
</feature>
<feature type="domain" description="PKS/mFAS DH" evidence="8">
    <location>
        <begin position="2461"/>
        <end position="2754"/>
    </location>
</feature>
<dbReference type="GO" id="GO:0004312">
    <property type="term" value="F:fatty acid synthase activity"/>
    <property type="evidence" value="ECO:0007669"/>
    <property type="project" value="TreeGrafter"/>
</dbReference>
<dbReference type="Gene3D" id="1.10.1200.10">
    <property type="entry name" value="ACP-like"/>
    <property type="match status" value="3"/>
</dbReference>
<dbReference type="SUPFAM" id="SSF51735">
    <property type="entry name" value="NAD(P)-binding Rossmann-fold domains"/>
    <property type="match status" value="1"/>
</dbReference>
<dbReference type="InterPro" id="IPR050091">
    <property type="entry name" value="PKS_NRPS_Biosynth_Enz"/>
</dbReference>
<reference evidence="9 10" key="1">
    <citation type="submission" date="2017-09" db="EMBL/GenBank/DDBJ databases">
        <title>Evaluation of Pacific Biosciences Sequencing Technology to Finishing C. thermocellum Genome Sequences.</title>
        <authorList>
            <person name="Brown S."/>
        </authorList>
    </citation>
    <scope>NUCLEOTIDE SEQUENCE [LARGE SCALE GENOMIC DNA]</scope>
    <source>
        <strain evidence="9 10">AD2</strain>
    </source>
</reference>
<dbReference type="CDD" id="cd08953">
    <property type="entry name" value="KR_2_SDR_x"/>
    <property type="match status" value="1"/>
</dbReference>
<sequence length="2754" mass="305866">MKNYFYPEERIAIVGMGALLPDANNVDSFWNNILSKKVSIKELPESILNPDIYYDRDAFGKINKNDKTYTRMVAKVDVDDYPSLTRKFKIPPAVAEHMDPNQHVAIYCVDQALQSLANSNINRERTAVIMNIGAPGIRYNNIIRRTYYAKIEHYLRNNPKLNESLKKEELDEVLNGLSDMALAGTIPITEDSAPGMLQSITASRISNLFDFYGPAYTIDAACASSLAAVICGITGLLRKDYDVLITGGVDVTLDESPFVVFSAINALSPTGSYPFDSRANGFVIGLGGGVLILKRLEDALRDNDRIYALISGFGQGSDGKGKYIAAPNEEGQVRVLKSTLEMMGYPADTIEYIEAHGTGTSVGDVVEIKALKKAFDAMGVTKKNFCGISSVKSNIGHLRYAAGSPGLIKAAMAIYNKILPPTANIEKINPKLEIEDSPFYILTEKKPWRENPSHPRRANVSAYGFGGADYCLALEEFRPEFIRKTYAFSKPYEDAKNADNAQNALSVTQEVVMFSGSSIEEINEAYGLFVGENSENTDFGQAVFYNNSSVSAKKEYRLAICASSMDELKEKYGIFEQFVKEGKTENLQALNVKGIYFGKGEAVAPDKVAWMFPGQASQYPNMLKDIYESYPQVAALYMQADAYWKSKYGDKISSFVFGDDEEHLQTVLKDTKNTHPAMFLSNIAMFRLLSESGVRADYMIGHSLGEVTALYASGMLDLKSALRLIGERGFAFDGIPKEDRGMMMSIKADKPKVEELIKESGLKVYVANLNSPEQTVIGGREEQIERMAQILEQNKITYTKLNVSHAFHTELVANAAERYYEKIKDLSFDVPKAHVMACHKVDFYPGDRENMALLPSMLKEQVVSSVNFTESVLKLYEKGVRVFVEAGPSSVLTNLVKNILQGKDVKVIASNNKRKNAVDAYKQALAELFACGVDVTVLPSQKAPGHSENTVRVAEKAVEESSGFKAEIKIPVQANAEPSKPSGKESLVYSGVSAGLPGTFKKAFSDDNFDLLFEGKNLIERLTDDEAGSILDLNITRLLKTEAETTFKQLTSINEVIQLAGKLGKIDMLADYQIDEKALRQMTMTVCAGVAAGYEALKDAGIPLIRERIKTSGGSYLPGRLVLPEHMQDDTGVIFANGFFPIETWVDEVSKYIASKFARKTRNDLIDFYESVISKVSDYSVKKYLTDWFNLHYSRLMYNSGEEEIYKFNHEFLYSFSLQANNRLAQFIGAMGPNLFLNAACSSTITAVTVAEGLIRAGHARRMIVIGADNVTSKSILPWSAASFLSTGVLTTSSDLFEAAVPFDRRRSGMILGAGAVGLVIEKESDVAERGMNGICRILGTHAFNTAGHPARIDSNRFAVEFDKFMTRMEQEYGFARKDIAKRTVYYSHETFSPRKGGCACAEKTALESTFGDNFRDVKVINTKGMTGHTLGASIEEAVAAKALQYQKIPPVVNFKEPDPDLEGLNLSSGGSYSFDYVIRMVAGYGSQGNYHLLQKIAEGDRRILDEEAYQRWLDRITGSKGAKLAKCGRILVAEGAQKEIQAREIEAPTGEVPFSSGTAAVLDRKPDYAASFATPDSTHIDKNKIADNAIVDEILDIYSEITGYPKEMLDLNMEIEADLGIDTVKQATILSMISEKFNIPQEDSVKLSNYPTIGHVVNMVQSKYAKEDNISKGSTVPYAKSDVFPGNINVAGSEAGNVQEEVLKVISEITKYPVEMLDMNMEMEADLGIDTVKQATIFSILGEKFNLGDKNANISQYKTIGSIVDLVSQSAGKGLKETADLGGETYSSNVVNNIVNFEKPADQPQSGIQAGKFGSKNAKGLSGNNEKNIEEEVLEIISTITKYPAEMLEKDMEMEADLGIDTVKQATIFSLLSEKFDVGKNEKINISEYKTIGSIIELVKGSFKKEEPSFEDAKGEVAAVESIDDEDVNIQKDLCLQIPVFVEKEAKGEDFDLKDKKIWVMGDNDGQVRKVAQYFAELSAGVEEFVFEYKGDAAKLEKDVAEFINKNHKADAIVDCTHLRTDVDFEKLTEEEQEKMLFLSSEARFIFYKTLAQKVSMPEIRIVCAISMDGCHGYSPKEQIVADPFYSALSGLYKGLGKEWGKSTVRIVDLGPDKGRILENEDLSILAKELKNKCDDYEIGYHDGKRGVIKLKNLDRGSFKQMNIPENAHFVITGGGSGITSEITKGLSRKFKGKYTIIGRTELPDDSELIPDDETSANDIKLEIQKRLERTNKKVTPVMVQKEYDKLIKSNSIKKLLESIKEDGNSATYLACDVRNYEELKKALDKAVQENGPVHVLIHGAGVERSRLLSQKEREEFNDVFSVKAKGLCNLYRILDKKALKIAMAFSSISGRFGNGAQIDYCAANSFLSGFMAMLATKYKDIYSLSLAWSGWKDLGMAWRNEFVKTNSEEMGLHLIEPERGTNEFINILTGNIDSKEVVISRGLGVLDDNMVVGESLDDKPMIDWITKKNGRIEKVFKVVSVKRDAIFDHHRLGTVPLAPAVSFMELAAEAFSMISGEKTQFCFRNMNMDKPLKLFHEEPREVIALLDQKEGTDGVDVKLYTYLNSRFGISKLIGLNSMNVSGKLGEYRHLLDLMKIESEPMEQDFTGKALKDLLKRNPNSINLGTLFIDAIKENHIFRRNQNGAVFSMLLPEEELINEKYHLDKLLINPAFADSVFQICGVHSLYNSVDVYLPWQIEEFGVVKAPKERIRYKAYCALKHEDDEVKVYDVIMLDENNEVCYYAKSVKMRLIHS</sequence>
<dbReference type="InterPro" id="IPR057326">
    <property type="entry name" value="KR_dom"/>
</dbReference>
<evidence type="ECO:0000256" key="5">
    <source>
        <dbReference type="SAM" id="MobiDB-lite"/>
    </source>
</evidence>
<protein>
    <submittedName>
        <fullName evidence="9">Acyl transferase domain-containing protein</fullName>
    </submittedName>
</protein>
<dbReference type="Gene3D" id="3.40.50.720">
    <property type="entry name" value="NAD(P)-binding Rossmann-like Domain"/>
    <property type="match status" value="1"/>
</dbReference>
<dbReference type="Pfam" id="PF00550">
    <property type="entry name" value="PP-binding"/>
    <property type="match status" value="1"/>
</dbReference>
<name>A0AB36THS7_ACETH</name>
<dbReference type="InterPro" id="IPR001227">
    <property type="entry name" value="Ac_transferase_dom_sf"/>
</dbReference>
<dbReference type="SUPFAM" id="SSF47336">
    <property type="entry name" value="ACP-like"/>
    <property type="match status" value="3"/>
</dbReference>
<proteinExistence type="predicted"/>
<dbReference type="SUPFAM" id="SSF53901">
    <property type="entry name" value="Thiolase-like"/>
    <property type="match status" value="2"/>
</dbReference>
<dbReference type="SUPFAM" id="SSF52151">
    <property type="entry name" value="FabD/lysophospholipase-like"/>
    <property type="match status" value="1"/>
</dbReference>
<dbReference type="CDD" id="cd00833">
    <property type="entry name" value="PKS"/>
    <property type="match status" value="1"/>
</dbReference>
<dbReference type="InterPro" id="IPR049900">
    <property type="entry name" value="PKS_mFAS_DH"/>
</dbReference>
<dbReference type="PANTHER" id="PTHR43775:SF51">
    <property type="entry name" value="INACTIVE PHENOLPHTHIOCEROL SYNTHESIS POLYKETIDE SYNTHASE TYPE I PKS1-RELATED"/>
    <property type="match status" value="1"/>
</dbReference>
<dbReference type="InterPro" id="IPR036291">
    <property type="entry name" value="NAD(P)-bd_dom_sf"/>
</dbReference>
<evidence type="ECO:0000313" key="10">
    <source>
        <dbReference type="Proteomes" id="UP000223596"/>
    </source>
</evidence>
<dbReference type="EMBL" id="PDBW01000001">
    <property type="protein sequence ID" value="PFH03388.1"/>
    <property type="molecule type" value="Genomic_DNA"/>
</dbReference>
<dbReference type="Gene3D" id="3.40.47.10">
    <property type="match status" value="3"/>
</dbReference>